<name>A0A4V1M596_9BACT</name>
<dbReference type="SUPFAM" id="SSF50685">
    <property type="entry name" value="Barwin-like endoglucanases"/>
    <property type="match status" value="1"/>
</dbReference>
<dbReference type="InterPro" id="IPR036908">
    <property type="entry name" value="RlpA-like_sf"/>
</dbReference>
<dbReference type="Pfam" id="PF03330">
    <property type="entry name" value="DPBB_1"/>
    <property type="match status" value="1"/>
</dbReference>
<dbReference type="PANTHER" id="PTHR34183">
    <property type="entry name" value="ENDOLYTIC PEPTIDOGLYCAN TRANSGLYCOSYLASE RLPA"/>
    <property type="match status" value="1"/>
</dbReference>
<dbReference type="CDD" id="cd22268">
    <property type="entry name" value="DPBB_RlpA-like"/>
    <property type="match status" value="1"/>
</dbReference>
<dbReference type="AlphaFoldDB" id="A0A4V1M596"/>
<dbReference type="EC" id="4.2.2.-" evidence="3"/>
<evidence type="ECO:0000256" key="4">
    <source>
        <dbReference type="RuleBase" id="RU003495"/>
    </source>
</evidence>
<dbReference type="EMBL" id="SDHY01000006">
    <property type="protein sequence ID" value="RXK47580.1"/>
    <property type="molecule type" value="Genomic_DNA"/>
</dbReference>
<comment type="caution">
    <text evidence="6">The sequence shown here is derived from an EMBL/GenBank/DDBJ whole genome shotgun (WGS) entry which is preliminary data.</text>
</comment>
<evidence type="ECO:0000256" key="3">
    <source>
        <dbReference type="HAMAP-Rule" id="MF_02071"/>
    </source>
</evidence>
<protein>
    <recommendedName>
        <fullName evidence="3">Probable endolytic peptidoglycan transglycosylase RlpA</fullName>
        <ecNumber evidence="3">4.2.2.-</ecNumber>
    </recommendedName>
</protein>
<evidence type="ECO:0000313" key="6">
    <source>
        <dbReference type="EMBL" id="RXK47580.1"/>
    </source>
</evidence>
<keyword evidence="2 3" id="KW-0961">Cell wall biogenesis/degradation</keyword>
<organism evidence="6 7">
    <name type="scientific">Aquirufa rosea</name>
    <dbReference type="NCBI Taxonomy" id="2509241"/>
    <lineage>
        <taxon>Bacteria</taxon>
        <taxon>Pseudomonadati</taxon>
        <taxon>Bacteroidota</taxon>
        <taxon>Cytophagia</taxon>
        <taxon>Cytophagales</taxon>
        <taxon>Flectobacillaceae</taxon>
        <taxon>Aquirufa</taxon>
    </lineage>
</organism>
<sequence>MILKSKSPSSKGLFWFNAVIGLALQAKMECMTLQIKRFLLLIFLVWGLSSPRGDAQIQQGKASYYHKNLSGKKTYSGERYNSYLYTAAHKKFPMGTWLEVTNIQSGVKSYVRVNDRGPHQKRLLIDVSYSAAKDLGIVGAGIAPVQVRALEAGELADTLLTFLQRRDSLILKEHPYIIHVKKAKKKKKRKKRK</sequence>
<keyword evidence="7" id="KW-1185">Reference proteome</keyword>
<comment type="function">
    <text evidence="3">Lytic transglycosylase with a strong preference for naked glycan strands that lack stem peptides.</text>
</comment>
<evidence type="ECO:0000256" key="1">
    <source>
        <dbReference type="ARBA" id="ARBA00023239"/>
    </source>
</evidence>
<reference evidence="6 7" key="1">
    <citation type="submission" date="2019-01" db="EMBL/GenBank/DDBJ databases">
        <title>Cytophagaceae bacterium strain CAR-16.</title>
        <authorList>
            <person name="Chen W.-M."/>
        </authorList>
    </citation>
    <scope>NUCLEOTIDE SEQUENCE [LARGE SCALE GENOMIC DNA]</scope>
    <source>
        <strain evidence="6 7">CAR-16</strain>
    </source>
</reference>
<dbReference type="Proteomes" id="UP000289455">
    <property type="component" value="Unassembled WGS sequence"/>
</dbReference>
<dbReference type="Gene3D" id="2.40.40.10">
    <property type="entry name" value="RlpA-like domain"/>
    <property type="match status" value="1"/>
</dbReference>
<gene>
    <name evidence="3" type="primary">rlpA</name>
    <name evidence="6" type="ORF">ESB04_10090</name>
</gene>
<dbReference type="GO" id="GO:0000270">
    <property type="term" value="P:peptidoglycan metabolic process"/>
    <property type="evidence" value="ECO:0007669"/>
    <property type="project" value="UniProtKB-UniRule"/>
</dbReference>
<dbReference type="GO" id="GO:0008932">
    <property type="term" value="F:lytic endotransglycosylase activity"/>
    <property type="evidence" value="ECO:0007669"/>
    <property type="project" value="UniProtKB-UniRule"/>
</dbReference>
<dbReference type="PANTHER" id="PTHR34183:SF1">
    <property type="entry name" value="ENDOLYTIC PEPTIDOGLYCAN TRANSGLYCOSYLASE RLPA"/>
    <property type="match status" value="1"/>
</dbReference>
<dbReference type="InterPro" id="IPR009009">
    <property type="entry name" value="RlpA-like_DPBB"/>
</dbReference>
<dbReference type="GO" id="GO:0071555">
    <property type="term" value="P:cell wall organization"/>
    <property type="evidence" value="ECO:0007669"/>
    <property type="project" value="UniProtKB-KW"/>
</dbReference>
<dbReference type="HAMAP" id="MF_02071">
    <property type="entry name" value="RlpA"/>
    <property type="match status" value="1"/>
</dbReference>
<dbReference type="NCBIfam" id="TIGR00413">
    <property type="entry name" value="rlpA"/>
    <property type="match status" value="1"/>
</dbReference>
<keyword evidence="1 3" id="KW-0456">Lyase</keyword>
<dbReference type="InterPro" id="IPR012997">
    <property type="entry name" value="RplA"/>
</dbReference>
<proteinExistence type="inferred from homology"/>
<feature type="domain" description="RlpA-like protein double-psi beta-barrel" evidence="5">
    <location>
        <begin position="58"/>
        <end position="147"/>
    </location>
</feature>
<comment type="similarity">
    <text evidence="3 4">Belongs to the RlpA family.</text>
</comment>
<evidence type="ECO:0000256" key="2">
    <source>
        <dbReference type="ARBA" id="ARBA00023316"/>
    </source>
</evidence>
<evidence type="ECO:0000313" key="7">
    <source>
        <dbReference type="Proteomes" id="UP000289455"/>
    </source>
</evidence>
<evidence type="ECO:0000259" key="5">
    <source>
        <dbReference type="Pfam" id="PF03330"/>
    </source>
</evidence>
<dbReference type="InterPro" id="IPR034718">
    <property type="entry name" value="RlpA"/>
</dbReference>
<accession>A0A4V1M596</accession>